<dbReference type="InterPro" id="IPR017788">
    <property type="entry name" value="Hda"/>
</dbReference>
<dbReference type="Gene3D" id="1.10.8.60">
    <property type="match status" value="1"/>
</dbReference>
<dbReference type="Pfam" id="PF22688">
    <property type="entry name" value="Hda_lid"/>
    <property type="match status" value="1"/>
</dbReference>
<accession>A0A3B1BKU5</accession>
<reference evidence="3" key="1">
    <citation type="submission" date="2018-06" db="EMBL/GenBank/DDBJ databases">
        <authorList>
            <person name="Zhirakovskaya E."/>
        </authorList>
    </citation>
    <scope>NUCLEOTIDE SEQUENCE</scope>
</reference>
<dbReference type="AlphaFoldDB" id="A0A3B1BKU5"/>
<feature type="domain" description="Hda lid" evidence="2">
    <location>
        <begin position="159"/>
        <end position="222"/>
    </location>
</feature>
<dbReference type="InterPro" id="IPR013317">
    <property type="entry name" value="DnaA_dom"/>
</dbReference>
<dbReference type="NCBIfam" id="TIGR03420">
    <property type="entry name" value="DnaA_homol_Hda"/>
    <property type="match status" value="1"/>
</dbReference>
<dbReference type="Pfam" id="PF00308">
    <property type="entry name" value="Bac_DnaA"/>
    <property type="match status" value="1"/>
</dbReference>
<proteinExistence type="predicted"/>
<feature type="domain" description="Chromosomal replication initiator protein DnaA ATPAse" evidence="1">
    <location>
        <begin position="19"/>
        <end position="152"/>
    </location>
</feature>
<organism evidence="3">
    <name type="scientific">hydrothermal vent metagenome</name>
    <dbReference type="NCBI Taxonomy" id="652676"/>
    <lineage>
        <taxon>unclassified sequences</taxon>
        <taxon>metagenomes</taxon>
        <taxon>ecological metagenomes</taxon>
    </lineage>
</organism>
<dbReference type="PANTHER" id="PTHR30050:SF5">
    <property type="entry name" value="DNAA REGULATORY INACTIVATOR HDA"/>
    <property type="match status" value="1"/>
</dbReference>
<dbReference type="InterPro" id="IPR055199">
    <property type="entry name" value="Hda_lid"/>
</dbReference>
<dbReference type="EMBL" id="UOFY01000066">
    <property type="protein sequence ID" value="VAX11260.1"/>
    <property type="molecule type" value="Genomic_DNA"/>
</dbReference>
<dbReference type="SUPFAM" id="SSF52540">
    <property type="entry name" value="P-loop containing nucleoside triphosphate hydrolases"/>
    <property type="match status" value="1"/>
</dbReference>
<evidence type="ECO:0000259" key="2">
    <source>
        <dbReference type="Pfam" id="PF22688"/>
    </source>
</evidence>
<dbReference type="PANTHER" id="PTHR30050">
    <property type="entry name" value="CHROMOSOMAL REPLICATION INITIATOR PROTEIN DNAA"/>
    <property type="match status" value="1"/>
</dbReference>
<protein>
    <submittedName>
        <fullName evidence="3">DnaA inactivator Hda (Shorter homolog of DnaA)</fullName>
    </submittedName>
</protein>
<evidence type="ECO:0000259" key="1">
    <source>
        <dbReference type="Pfam" id="PF00308"/>
    </source>
</evidence>
<name>A0A3B1BKU5_9ZZZZ</name>
<sequence>MSLQLPLGIQLRDSATFTNFQAAQNQQLLSALQDNQQTCVFFWGKAGTGKSHLLQALCHAQAEEDRRVAYLPLAEAGLMPVMLDDMDQFDLICVDDFQHVVGKEEWEIALFHLYNRIQSRAARLVINADQALASLTIGLPDLASRLGWGLVFQLQELSDEDKQTALQQRAQARGLEMNNEVAAYLLRHTPRNMKSLLALLDKLDRASLAAQRKLTIPFVREIV</sequence>
<dbReference type="Gene3D" id="3.40.50.300">
    <property type="entry name" value="P-loop containing nucleotide triphosphate hydrolases"/>
    <property type="match status" value="1"/>
</dbReference>
<dbReference type="GO" id="GO:0032297">
    <property type="term" value="P:negative regulation of DNA-templated DNA replication initiation"/>
    <property type="evidence" value="ECO:0007669"/>
    <property type="project" value="InterPro"/>
</dbReference>
<dbReference type="InterPro" id="IPR027417">
    <property type="entry name" value="P-loop_NTPase"/>
</dbReference>
<gene>
    <name evidence="3" type="ORF">MNBD_GAMMA25-1711</name>
</gene>
<evidence type="ECO:0000313" key="3">
    <source>
        <dbReference type="EMBL" id="VAX11260.1"/>
    </source>
</evidence>
<dbReference type="GO" id="GO:0006270">
    <property type="term" value="P:DNA replication initiation"/>
    <property type="evidence" value="ECO:0007669"/>
    <property type="project" value="TreeGrafter"/>
</dbReference>